<dbReference type="RefSeq" id="WP_315624031.1">
    <property type="nucleotide sequence ID" value="NZ_JAUHMF010000001.1"/>
</dbReference>
<feature type="transmembrane region" description="Helical" evidence="1">
    <location>
        <begin position="50"/>
        <end position="72"/>
    </location>
</feature>
<accession>A0ABU3NMG2</accession>
<evidence type="ECO:0000313" key="3">
    <source>
        <dbReference type="Proteomes" id="UP001254165"/>
    </source>
</evidence>
<evidence type="ECO:0000256" key="1">
    <source>
        <dbReference type="SAM" id="Phobius"/>
    </source>
</evidence>
<keyword evidence="3" id="KW-1185">Reference proteome</keyword>
<comment type="caution">
    <text evidence="2">The sequence shown here is derived from an EMBL/GenBank/DDBJ whole genome shotgun (WGS) entry which is preliminary data.</text>
</comment>
<dbReference type="EMBL" id="JAUHMF010000001">
    <property type="protein sequence ID" value="MDT8897378.1"/>
    <property type="molecule type" value="Genomic_DNA"/>
</dbReference>
<keyword evidence="1" id="KW-0472">Membrane</keyword>
<keyword evidence="1" id="KW-0812">Transmembrane</keyword>
<reference evidence="2 3" key="1">
    <citation type="submission" date="2023-07" db="EMBL/GenBank/DDBJ databases">
        <title>Novel species of Thermanaerothrix with wide hydrolytic capabilities.</title>
        <authorList>
            <person name="Zayulina K.S."/>
            <person name="Podosokorskaya O.A."/>
            <person name="Elcheninov A.G."/>
        </authorList>
    </citation>
    <scope>NUCLEOTIDE SEQUENCE [LARGE SCALE GENOMIC DNA]</scope>
    <source>
        <strain evidence="2 3">4228-RoL</strain>
    </source>
</reference>
<keyword evidence="1" id="KW-1133">Transmembrane helix</keyword>
<dbReference type="Pfam" id="PF11146">
    <property type="entry name" value="DUF2905"/>
    <property type="match status" value="1"/>
</dbReference>
<protein>
    <submittedName>
        <fullName evidence="2">DUF2905 domain-containing protein</fullName>
    </submittedName>
</protein>
<dbReference type="PANTHER" id="PTHR36443:SF1">
    <property type="entry name" value="BSR5223 PROTEIN"/>
    <property type="match status" value="1"/>
</dbReference>
<dbReference type="PANTHER" id="PTHR36443">
    <property type="entry name" value="BSR5223 PROTEIN"/>
    <property type="match status" value="1"/>
</dbReference>
<organism evidence="2 3">
    <name type="scientific">Thermanaerothrix solaris</name>
    <dbReference type="NCBI Taxonomy" id="3058434"/>
    <lineage>
        <taxon>Bacteria</taxon>
        <taxon>Bacillati</taxon>
        <taxon>Chloroflexota</taxon>
        <taxon>Anaerolineae</taxon>
        <taxon>Anaerolineales</taxon>
        <taxon>Anaerolineaceae</taxon>
        <taxon>Thermanaerothrix</taxon>
    </lineage>
</organism>
<dbReference type="InterPro" id="IPR021320">
    <property type="entry name" value="DUF2905"/>
</dbReference>
<dbReference type="Proteomes" id="UP001254165">
    <property type="component" value="Unassembled WGS sequence"/>
</dbReference>
<sequence length="77" mass="8181">MQGLEIIGRFLVLAGVVLIIVGGIVWGLAKIPSLSNLPGTIKIETSGFTCIFPLLASVVISLVLTLVLNIIVRLLNR</sequence>
<proteinExistence type="predicted"/>
<gene>
    <name evidence="2" type="ORF">QYE77_03800</name>
</gene>
<evidence type="ECO:0000313" key="2">
    <source>
        <dbReference type="EMBL" id="MDT8897378.1"/>
    </source>
</evidence>
<name>A0ABU3NMG2_9CHLR</name>
<feature type="transmembrane region" description="Helical" evidence="1">
    <location>
        <begin position="6"/>
        <end position="29"/>
    </location>
</feature>